<keyword evidence="3" id="KW-0963">Cytoplasm</keyword>
<dbReference type="PANTHER" id="PTHR33059:SF4">
    <property type="entry name" value="FCS-LIKE ZINC FINGER 5"/>
    <property type="match status" value="1"/>
</dbReference>
<keyword evidence="9" id="KW-1185">Reference proteome</keyword>
<dbReference type="InterPro" id="IPR007650">
    <property type="entry name" value="Zf-FLZ_dom"/>
</dbReference>
<evidence type="ECO:0000256" key="5">
    <source>
        <dbReference type="PROSITE-ProRule" id="PRU01131"/>
    </source>
</evidence>
<dbReference type="GO" id="GO:0005737">
    <property type="term" value="C:cytoplasm"/>
    <property type="evidence" value="ECO:0007669"/>
    <property type="project" value="UniProtKB-SubCell"/>
</dbReference>
<dbReference type="AlphaFoldDB" id="A0A834ZE09"/>
<proteinExistence type="inferred from homology"/>
<evidence type="ECO:0000313" key="8">
    <source>
        <dbReference type="EMBL" id="KAF8405984.1"/>
    </source>
</evidence>
<comment type="similarity">
    <text evidence="2">Belongs to the FLZ family.</text>
</comment>
<keyword evidence="4" id="KW-0479">Metal-binding</keyword>
<dbReference type="OMA" id="FLETAPF"/>
<sequence length="162" mass="17826">MLLGKRPRPQMKRTTSMTEFTVDLSNVEALPPSDPQNPIKDFQKAVGVEGPARRNTGVGGPNGFDPRFLTTISTRNHKRNSGDFTESTHFLRACGLCKRRLAPGRDIYMYRGDTAYCSLECRQQQMNRDERKEKCSLASKKESAAATAGSEGPTKGETVAAA</sequence>
<comment type="caution">
    <text evidence="8">The sequence shown here is derived from an EMBL/GenBank/DDBJ whole genome shotgun (WGS) entry which is preliminary data.</text>
</comment>
<evidence type="ECO:0000256" key="1">
    <source>
        <dbReference type="ARBA" id="ARBA00004496"/>
    </source>
</evidence>
<evidence type="ECO:0000256" key="3">
    <source>
        <dbReference type="ARBA" id="ARBA00022490"/>
    </source>
</evidence>
<feature type="domain" description="FLZ-type" evidence="7">
    <location>
        <begin position="89"/>
        <end position="133"/>
    </location>
</feature>
<gene>
    <name evidence="8" type="ORF">HHK36_008064</name>
</gene>
<evidence type="ECO:0000256" key="4">
    <source>
        <dbReference type="ARBA" id="ARBA00022723"/>
    </source>
</evidence>
<dbReference type="Pfam" id="PF04570">
    <property type="entry name" value="zf-FLZ"/>
    <property type="match status" value="1"/>
</dbReference>
<comment type="subcellular location">
    <subcellularLocation>
        <location evidence="1">Cytoplasm</location>
    </subcellularLocation>
</comment>
<organism evidence="8 9">
    <name type="scientific">Tetracentron sinense</name>
    <name type="common">Spur-leaf</name>
    <dbReference type="NCBI Taxonomy" id="13715"/>
    <lineage>
        <taxon>Eukaryota</taxon>
        <taxon>Viridiplantae</taxon>
        <taxon>Streptophyta</taxon>
        <taxon>Embryophyta</taxon>
        <taxon>Tracheophyta</taxon>
        <taxon>Spermatophyta</taxon>
        <taxon>Magnoliopsida</taxon>
        <taxon>Trochodendrales</taxon>
        <taxon>Trochodendraceae</taxon>
        <taxon>Tetracentron</taxon>
    </lineage>
</organism>
<evidence type="ECO:0000259" key="7">
    <source>
        <dbReference type="PROSITE" id="PS51795"/>
    </source>
</evidence>
<feature type="zinc finger region" description="FLZ-type" evidence="5">
    <location>
        <begin position="89"/>
        <end position="133"/>
    </location>
</feature>
<dbReference type="EMBL" id="JABCRI010000005">
    <property type="protein sequence ID" value="KAF8405984.1"/>
    <property type="molecule type" value="Genomic_DNA"/>
</dbReference>
<feature type="region of interest" description="Disordered" evidence="6">
    <location>
        <begin position="128"/>
        <end position="162"/>
    </location>
</feature>
<name>A0A834ZE09_TETSI</name>
<feature type="compositionally biased region" description="Basic and acidic residues" evidence="6">
    <location>
        <begin position="128"/>
        <end position="143"/>
    </location>
</feature>
<reference evidence="8 9" key="1">
    <citation type="submission" date="2020-04" db="EMBL/GenBank/DDBJ databases">
        <title>Plant Genome Project.</title>
        <authorList>
            <person name="Zhang R.-G."/>
        </authorList>
    </citation>
    <scope>NUCLEOTIDE SEQUENCE [LARGE SCALE GENOMIC DNA]</scope>
    <source>
        <strain evidence="8">YNK0</strain>
        <tissue evidence="8">Leaf</tissue>
    </source>
</reference>
<dbReference type="Proteomes" id="UP000655225">
    <property type="component" value="Unassembled WGS sequence"/>
</dbReference>
<protein>
    <recommendedName>
        <fullName evidence="7">FLZ-type domain-containing protein</fullName>
    </recommendedName>
</protein>
<accession>A0A834ZE09</accession>
<dbReference type="PANTHER" id="PTHR33059">
    <property type="entry name" value="FCS-LIKE ZINC FINGER 5"/>
    <property type="match status" value="1"/>
</dbReference>
<evidence type="ECO:0000256" key="6">
    <source>
        <dbReference type="SAM" id="MobiDB-lite"/>
    </source>
</evidence>
<evidence type="ECO:0000313" key="9">
    <source>
        <dbReference type="Proteomes" id="UP000655225"/>
    </source>
</evidence>
<dbReference type="OrthoDB" id="1925036at2759"/>
<dbReference type="GO" id="GO:0046872">
    <property type="term" value="F:metal ion binding"/>
    <property type="evidence" value="ECO:0007669"/>
    <property type="project" value="UniProtKB-KW"/>
</dbReference>
<dbReference type="PROSITE" id="PS51795">
    <property type="entry name" value="ZF_FLZ"/>
    <property type="match status" value="1"/>
</dbReference>
<evidence type="ECO:0000256" key="2">
    <source>
        <dbReference type="ARBA" id="ARBA00009374"/>
    </source>
</evidence>